<name>A0A4R3MFI5_9HYPH</name>
<keyword evidence="2" id="KW-0472">Membrane</keyword>
<keyword evidence="4" id="KW-1185">Reference proteome</keyword>
<dbReference type="RefSeq" id="WP_132805257.1">
    <property type="nucleotide sequence ID" value="NZ_SMAK01000002.1"/>
</dbReference>
<organism evidence="3 4">
    <name type="scientific">Tepidamorphus gemmatus</name>
    <dbReference type="NCBI Taxonomy" id="747076"/>
    <lineage>
        <taxon>Bacteria</taxon>
        <taxon>Pseudomonadati</taxon>
        <taxon>Pseudomonadota</taxon>
        <taxon>Alphaproteobacteria</taxon>
        <taxon>Hyphomicrobiales</taxon>
        <taxon>Tepidamorphaceae</taxon>
        <taxon>Tepidamorphus</taxon>
    </lineage>
</organism>
<proteinExistence type="predicted"/>
<evidence type="ECO:0000313" key="4">
    <source>
        <dbReference type="Proteomes" id="UP000295678"/>
    </source>
</evidence>
<accession>A0A4R3MFI5</accession>
<evidence type="ECO:0000256" key="1">
    <source>
        <dbReference type="SAM" id="MobiDB-lite"/>
    </source>
</evidence>
<feature type="transmembrane region" description="Helical" evidence="2">
    <location>
        <begin position="104"/>
        <end position="124"/>
    </location>
</feature>
<evidence type="ECO:0000313" key="3">
    <source>
        <dbReference type="EMBL" id="TCT12475.1"/>
    </source>
</evidence>
<keyword evidence="2" id="KW-0812">Transmembrane</keyword>
<gene>
    <name evidence="3" type="ORF">EDC22_102160</name>
</gene>
<dbReference type="AlphaFoldDB" id="A0A4R3MFI5"/>
<dbReference type="EMBL" id="SMAK01000002">
    <property type="protein sequence ID" value="TCT12475.1"/>
    <property type="molecule type" value="Genomic_DNA"/>
</dbReference>
<feature type="compositionally biased region" description="Polar residues" evidence="1">
    <location>
        <begin position="84"/>
        <end position="94"/>
    </location>
</feature>
<keyword evidence="2" id="KW-1133">Transmembrane helix</keyword>
<dbReference type="Proteomes" id="UP000295678">
    <property type="component" value="Unassembled WGS sequence"/>
</dbReference>
<protein>
    <submittedName>
        <fullName evidence="3">Uncharacterized protein</fullName>
    </submittedName>
</protein>
<sequence>MTEEFTHDTSPAADDPLAELRAEIRALTLRLDALEARSAAAAGQVGPGVTDRLAAAADTAAMRAGAAWAALRGRPTSSDEADRQSTGVGSSTSAQAVVRPGSGLAALGMVILALLAALLAFEVVEEAFKGLRHFLRWVF</sequence>
<comment type="caution">
    <text evidence="3">The sequence shown here is derived from an EMBL/GenBank/DDBJ whole genome shotgun (WGS) entry which is preliminary data.</text>
</comment>
<feature type="region of interest" description="Disordered" evidence="1">
    <location>
        <begin position="70"/>
        <end position="94"/>
    </location>
</feature>
<evidence type="ECO:0000256" key="2">
    <source>
        <dbReference type="SAM" id="Phobius"/>
    </source>
</evidence>
<reference evidence="3 4" key="1">
    <citation type="submission" date="2019-03" db="EMBL/GenBank/DDBJ databases">
        <title>Genomic Encyclopedia of Type Strains, Phase IV (KMG-IV): sequencing the most valuable type-strain genomes for metagenomic binning, comparative biology and taxonomic classification.</title>
        <authorList>
            <person name="Goeker M."/>
        </authorList>
    </citation>
    <scope>NUCLEOTIDE SEQUENCE [LARGE SCALE GENOMIC DNA]</scope>
    <source>
        <strain evidence="3 4">DSM 19345</strain>
    </source>
</reference>